<keyword evidence="5 6" id="KW-0804">Transcription</keyword>
<dbReference type="RefSeq" id="WP_188802922.1">
    <property type="nucleotide sequence ID" value="NZ_BMOK01000007.1"/>
</dbReference>
<dbReference type="PANTHER" id="PTHR11078">
    <property type="entry name" value="N UTILIZATION SUBSTANCE PROTEIN B-RELATED"/>
    <property type="match status" value="1"/>
</dbReference>
<evidence type="ECO:0000313" key="8">
    <source>
        <dbReference type="EMBL" id="GGL55474.1"/>
    </source>
</evidence>
<proteinExistence type="inferred from homology"/>
<dbReference type="PANTHER" id="PTHR11078:SF3">
    <property type="entry name" value="ANTITERMINATION NUSB DOMAIN-CONTAINING PROTEIN"/>
    <property type="match status" value="1"/>
</dbReference>
<gene>
    <name evidence="6 8" type="primary">nusB</name>
    <name evidence="8" type="ORF">GCM10007968_19560</name>
</gene>
<sequence>MNRRQAREMALQALFQITLSDTDRETAIEAVKTDSKPVDPFVDRLLNETVAHEKEIDRLIGKHLVHWSFDRIGNIDKTILRLAVCEMLYFDDVPKTVTINEAIELCKKYSDEETRRFVNGVLSGISKEI</sequence>
<evidence type="ECO:0000313" key="9">
    <source>
        <dbReference type="Proteomes" id="UP000654670"/>
    </source>
</evidence>
<evidence type="ECO:0000256" key="3">
    <source>
        <dbReference type="ARBA" id="ARBA00022884"/>
    </source>
</evidence>
<comment type="caution">
    <text evidence="8">The sequence shown here is derived from an EMBL/GenBank/DDBJ whole genome shotgun (WGS) entry which is preliminary data.</text>
</comment>
<dbReference type="InterPro" id="IPR006027">
    <property type="entry name" value="NusB_RsmB_TIM44"/>
</dbReference>
<dbReference type="GO" id="GO:0031564">
    <property type="term" value="P:transcription antitermination"/>
    <property type="evidence" value="ECO:0007669"/>
    <property type="project" value="UniProtKB-KW"/>
</dbReference>
<dbReference type="Gene3D" id="1.10.940.10">
    <property type="entry name" value="NusB-like"/>
    <property type="match status" value="1"/>
</dbReference>
<keyword evidence="4 6" id="KW-0805">Transcription regulation</keyword>
<reference evidence="8" key="2">
    <citation type="submission" date="2020-09" db="EMBL/GenBank/DDBJ databases">
        <authorList>
            <person name="Sun Q."/>
            <person name="Ohkuma M."/>
        </authorList>
    </citation>
    <scope>NUCLEOTIDE SEQUENCE</scope>
    <source>
        <strain evidence="8">JCM 15325</strain>
    </source>
</reference>
<dbReference type="CDD" id="cd00619">
    <property type="entry name" value="Terminator_NusB"/>
    <property type="match status" value="1"/>
</dbReference>
<evidence type="ECO:0000256" key="4">
    <source>
        <dbReference type="ARBA" id="ARBA00023015"/>
    </source>
</evidence>
<name>A0A917S3L0_9BACL</name>
<keyword evidence="2 6" id="KW-0889">Transcription antitermination</keyword>
<dbReference type="HAMAP" id="MF_00073">
    <property type="entry name" value="NusB"/>
    <property type="match status" value="1"/>
</dbReference>
<feature type="domain" description="NusB/RsmB/TIM44" evidence="7">
    <location>
        <begin position="4"/>
        <end position="126"/>
    </location>
</feature>
<dbReference type="Pfam" id="PF01029">
    <property type="entry name" value="NusB"/>
    <property type="match status" value="1"/>
</dbReference>
<protein>
    <recommendedName>
        <fullName evidence="6">Transcription antitermination protein NusB</fullName>
    </recommendedName>
    <alternativeName>
        <fullName evidence="6">Antitermination factor NusB</fullName>
    </alternativeName>
</protein>
<dbReference type="InterPro" id="IPR011605">
    <property type="entry name" value="NusB_fam"/>
</dbReference>
<keyword evidence="9" id="KW-1185">Reference proteome</keyword>
<dbReference type="InterPro" id="IPR035926">
    <property type="entry name" value="NusB-like_sf"/>
</dbReference>
<dbReference type="GO" id="GO:0003723">
    <property type="term" value="F:RNA binding"/>
    <property type="evidence" value="ECO:0007669"/>
    <property type="project" value="UniProtKB-UniRule"/>
</dbReference>
<dbReference type="NCBIfam" id="TIGR01951">
    <property type="entry name" value="nusB"/>
    <property type="match status" value="1"/>
</dbReference>
<reference evidence="8" key="1">
    <citation type="journal article" date="2014" name="Int. J. Syst. Evol. Microbiol.">
        <title>Complete genome sequence of Corynebacterium casei LMG S-19264T (=DSM 44701T), isolated from a smear-ripened cheese.</title>
        <authorList>
            <consortium name="US DOE Joint Genome Institute (JGI-PGF)"/>
            <person name="Walter F."/>
            <person name="Albersmeier A."/>
            <person name="Kalinowski J."/>
            <person name="Ruckert C."/>
        </authorList>
    </citation>
    <scope>NUCLEOTIDE SEQUENCE</scope>
    <source>
        <strain evidence="8">JCM 15325</strain>
    </source>
</reference>
<comment type="similarity">
    <text evidence="1 6">Belongs to the NusB family.</text>
</comment>
<dbReference type="SUPFAM" id="SSF48013">
    <property type="entry name" value="NusB-like"/>
    <property type="match status" value="1"/>
</dbReference>
<dbReference type="GO" id="GO:0006353">
    <property type="term" value="P:DNA-templated transcription termination"/>
    <property type="evidence" value="ECO:0007669"/>
    <property type="project" value="UniProtKB-UniRule"/>
</dbReference>
<accession>A0A917S3L0</accession>
<evidence type="ECO:0000256" key="1">
    <source>
        <dbReference type="ARBA" id="ARBA00005952"/>
    </source>
</evidence>
<dbReference type="AlphaFoldDB" id="A0A917S3L0"/>
<comment type="function">
    <text evidence="6">Involved in transcription antitermination. Required for transcription of ribosomal RNA (rRNA) genes. Binds specifically to the boxA antiterminator sequence of the ribosomal RNA (rrn) operons.</text>
</comment>
<evidence type="ECO:0000256" key="2">
    <source>
        <dbReference type="ARBA" id="ARBA00022814"/>
    </source>
</evidence>
<dbReference type="Proteomes" id="UP000654670">
    <property type="component" value="Unassembled WGS sequence"/>
</dbReference>
<organism evidence="8 9">
    <name type="scientific">Sporolactobacillus putidus</name>
    <dbReference type="NCBI Taxonomy" id="492735"/>
    <lineage>
        <taxon>Bacteria</taxon>
        <taxon>Bacillati</taxon>
        <taxon>Bacillota</taxon>
        <taxon>Bacilli</taxon>
        <taxon>Bacillales</taxon>
        <taxon>Sporolactobacillaceae</taxon>
        <taxon>Sporolactobacillus</taxon>
    </lineage>
</organism>
<dbReference type="GO" id="GO:0005829">
    <property type="term" value="C:cytosol"/>
    <property type="evidence" value="ECO:0007669"/>
    <property type="project" value="TreeGrafter"/>
</dbReference>
<evidence type="ECO:0000256" key="6">
    <source>
        <dbReference type="HAMAP-Rule" id="MF_00073"/>
    </source>
</evidence>
<dbReference type="EMBL" id="BMOK01000007">
    <property type="protein sequence ID" value="GGL55474.1"/>
    <property type="molecule type" value="Genomic_DNA"/>
</dbReference>
<evidence type="ECO:0000259" key="7">
    <source>
        <dbReference type="Pfam" id="PF01029"/>
    </source>
</evidence>
<evidence type="ECO:0000256" key="5">
    <source>
        <dbReference type="ARBA" id="ARBA00023163"/>
    </source>
</evidence>
<keyword evidence="3 6" id="KW-0694">RNA-binding</keyword>